<dbReference type="EMBL" id="JAAMPI010000857">
    <property type="protein sequence ID" value="KAF4628128.1"/>
    <property type="molecule type" value="Genomic_DNA"/>
</dbReference>
<feature type="region of interest" description="Disordered" evidence="1">
    <location>
        <begin position="95"/>
        <end position="194"/>
    </location>
</feature>
<feature type="compositionally biased region" description="Basic and acidic residues" evidence="1">
    <location>
        <begin position="183"/>
        <end position="193"/>
    </location>
</feature>
<dbReference type="OrthoDB" id="5204190at2759"/>
<sequence>MAEQQPSISSILAALAAQRPNSTAQPQQPNYQQPPQQPPPPQQQNPYGASGGYSLPQPTSSGSVDLSNIKPVNSGTVSIADAIAKAKAIAAEKGVAYDRASSYSAQDPRASGGRPYRTSRSRSRSPPSRRDAFRDNFNPYRDERRGDRAPPARDYRERSFSPGLRGRGLPAAFPSPQGGNNYLRERTPPRGGDENVETLSIESNLVPTDNARLLVLERGDLMQRPRSIAS</sequence>
<feature type="compositionally biased region" description="Low complexity" evidence="1">
    <location>
        <begin position="7"/>
        <end position="17"/>
    </location>
</feature>
<protein>
    <submittedName>
        <fullName evidence="2">Uncharacterized protein</fullName>
    </submittedName>
</protein>
<feature type="compositionally biased region" description="Low complexity" evidence="1">
    <location>
        <begin position="25"/>
        <end position="34"/>
    </location>
</feature>
<keyword evidence="3" id="KW-1185">Reference proteome</keyword>
<organism evidence="2 3">
    <name type="scientific">Cudoniella acicularis</name>
    <dbReference type="NCBI Taxonomy" id="354080"/>
    <lineage>
        <taxon>Eukaryota</taxon>
        <taxon>Fungi</taxon>
        <taxon>Dikarya</taxon>
        <taxon>Ascomycota</taxon>
        <taxon>Pezizomycotina</taxon>
        <taxon>Leotiomycetes</taxon>
        <taxon>Helotiales</taxon>
        <taxon>Tricladiaceae</taxon>
        <taxon>Cudoniella</taxon>
    </lineage>
</organism>
<gene>
    <name evidence="2" type="ORF">G7Y89_g10023</name>
</gene>
<dbReference type="Proteomes" id="UP000566819">
    <property type="component" value="Unassembled WGS sequence"/>
</dbReference>
<evidence type="ECO:0000256" key="1">
    <source>
        <dbReference type="SAM" id="MobiDB-lite"/>
    </source>
</evidence>
<dbReference type="AlphaFoldDB" id="A0A8H4RFT1"/>
<evidence type="ECO:0000313" key="2">
    <source>
        <dbReference type="EMBL" id="KAF4628128.1"/>
    </source>
</evidence>
<name>A0A8H4RFT1_9HELO</name>
<comment type="caution">
    <text evidence="2">The sequence shown here is derived from an EMBL/GenBank/DDBJ whole genome shotgun (WGS) entry which is preliminary data.</text>
</comment>
<accession>A0A8H4RFT1</accession>
<feature type="compositionally biased region" description="Polar residues" evidence="1">
    <location>
        <begin position="56"/>
        <end position="71"/>
    </location>
</feature>
<feature type="compositionally biased region" description="Basic and acidic residues" evidence="1">
    <location>
        <begin position="128"/>
        <end position="159"/>
    </location>
</feature>
<feature type="region of interest" description="Disordered" evidence="1">
    <location>
        <begin position="1"/>
        <end position="71"/>
    </location>
</feature>
<reference evidence="2 3" key="1">
    <citation type="submission" date="2020-03" db="EMBL/GenBank/DDBJ databases">
        <title>Draft Genome Sequence of Cudoniella acicularis.</title>
        <authorList>
            <person name="Buettner E."/>
            <person name="Kellner H."/>
        </authorList>
    </citation>
    <scope>NUCLEOTIDE SEQUENCE [LARGE SCALE GENOMIC DNA]</scope>
    <source>
        <strain evidence="2 3">DSM 108380</strain>
    </source>
</reference>
<evidence type="ECO:0000313" key="3">
    <source>
        <dbReference type="Proteomes" id="UP000566819"/>
    </source>
</evidence>
<proteinExistence type="predicted"/>